<reference evidence="2 3" key="1">
    <citation type="journal article" date="2015" name="Nature">
        <title>rRNA introns, odd ribosomes, and small enigmatic genomes across a large radiation of phyla.</title>
        <authorList>
            <person name="Brown C.T."/>
            <person name="Hug L.A."/>
            <person name="Thomas B.C."/>
            <person name="Sharon I."/>
            <person name="Castelle C.J."/>
            <person name="Singh A."/>
            <person name="Wilkins M.J."/>
            <person name="Williams K.H."/>
            <person name="Banfield J.F."/>
        </authorList>
    </citation>
    <scope>NUCLEOTIDE SEQUENCE [LARGE SCALE GENOMIC DNA]</scope>
</reference>
<organism evidence="2 3">
    <name type="scientific">Candidatus Azambacteria bacterium GW2011_GWD2_46_48</name>
    <dbReference type="NCBI Taxonomy" id="1618623"/>
    <lineage>
        <taxon>Bacteria</taxon>
        <taxon>Candidatus Azamiibacteriota</taxon>
    </lineage>
</organism>
<evidence type="ECO:0000256" key="1">
    <source>
        <dbReference type="SAM" id="MobiDB-lite"/>
    </source>
</evidence>
<gene>
    <name evidence="2" type="ORF">UX56_C0039G0004</name>
</gene>
<feature type="compositionally biased region" description="Polar residues" evidence="1">
    <location>
        <begin position="23"/>
        <end position="35"/>
    </location>
</feature>
<protein>
    <submittedName>
        <fullName evidence="2">Uncharacterized protein</fullName>
    </submittedName>
</protein>
<accession>A0A0G1Q580</accession>
<proteinExistence type="predicted"/>
<dbReference type="Proteomes" id="UP000034391">
    <property type="component" value="Unassembled WGS sequence"/>
</dbReference>
<comment type="caution">
    <text evidence="2">The sequence shown here is derived from an EMBL/GenBank/DDBJ whole genome shotgun (WGS) entry which is preliminary data.</text>
</comment>
<dbReference type="EMBL" id="LCMR01000039">
    <property type="protein sequence ID" value="KKU40196.1"/>
    <property type="molecule type" value="Genomic_DNA"/>
</dbReference>
<sequence>MGKRSFPKAEILKPRGFNEEQSDNGFESLSPSSEH</sequence>
<feature type="region of interest" description="Disordered" evidence="1">
    <location>
        <begin position="1"/>
        <end position="35"/>
    </location>
</feature>
<name>A0A0G1Q580_9BACT</name>
<evidence type="ECO:0000313" key="3">
    <source>
        <dbReference type="Proteomes" id="UP000034391"/>
    </source>
</evidence>
<dbReference type="AlphaFoldDB" id="A0A0G1Q580"/>
<evidence type="ECO:0000313" key="2">
    <source>
        <dbReference type="EMBL" id="KKU40196.1"/>
    </source>
</evidence>